<comment type="similarity">
    <text evidence="2">Belongs to the fl(2)d family.</text>
</comment>
<keyword evidence="5" id="KW-0539">Nucleus</keyword>
<dbReference type="Pfam" id="PF17098">
    <property type="entry name" value="Wtap"/>
    <property type="match status" value="1"/>
</dbReference>
<evidence type="ECO:0000313" key="8">
    <source>
        <dbReference type="Proteomes" id="UP000694845"/>
    </source>
</evidence>
<dbReference type="GO" id="GO:0006397">
    <property type="term" value="P:mRNA processing"/>
    <property type="evidence" value="ECO:0007669"/>
    <property type="project" value="UniProtKB-KW"/>
</dbReference>
<evidence type="ECO:0000313" key="9">
    <source>
        <dbReference type="RefSeq" id="XP_022094751.1"/>
    </source>
</evidence>
<feature type="compositionally biased region" description="Low complexity" evidence="7">
    <location>
        <begin position="349"/>
        <end position="360"/>
    </location>
</feature>
<evidence type="ECO:0000256" key="6">
    <source>
        <dbReference type="SAM" id="Coils"/>
    </source>
</evidence>
<feature type="compositionally biased region" description="Acidic residues" evidence="7">
    <location>
        <begin position="466"/>
        <end position="476"/>
    </location>
</feature>
<dbReference type="GeneID" id="110981470"/>
<feature type="compositionally biased region" description="Polar residues" evidence="7">
    <location>
        <begin position="610"/>
        <end position="630"/>
    </location>
</feature>
<dbReference type="PANTHER" id="PTHR15217:SF0">
    <property type="entry name" value="PRE-MRNA-SPLICING REGULATOR WTAP"/>
    <property type="match status" value="1"/>
</dbReference>
<keyword evidence="4" id="KW-0508">mRNA splicing</keyword>
<dbReference type="GO" id="GO:0005634">
    <property type="term" value="C:nucleus"/>
    <property type="evidence" value="ECO:0007669"/>
    <property type="project" value="UniProtKB-SubCell"/>
</dbReference>
<evidence type="ECO:0000256" key="2">
    <source>
        <dbReference type="ARBA" id="ARBA00010313"/>
    </source>
</evidence>
<feature type="compositionally biased region" description="Pro residues" evidence="7">
    <location>
        <begin position="289"/>
        <end position="304"/>
    </location>
</feature>
<dbReference type="KEGG" id="aplc:110981470"/>
<dbReference type="OrthoDB" id="3366661at2759"/>
<feature type="compositionally biased region" description="Basic and acidic residues" evidence="7">
    <location>
        <begin position="449"/>
        <end position="465"/>
    </location>
</feature>
<keyword evidence="3" id="KW-0507">mRNA processing</keyword>
<protein>
    <submittedName>
        <fullName evidence="9">Uncharacterized protein LOC110981470</fullName>
    </submittedName>
</protein>
<evidence type="ECO:0000256" key="1">
    <source>
        <dbReference type="ARBA" id="ARBA00004123"/>
    </source>
</evidence>
<proteinExistence type="inferred from homology"/>
<evidence type="ECO:0000256" key="4">
    <source>
        <dbReference type="ARBA" id="ARBA00023187"/>
    </source>
</evidence>
<evidence type="ECO:0000256" key="3">
    <source>
        <dbReference type="ARBA" id="ARBA00022664"/>
    </source>
</evidence>
<dbReference type="AlphaFoldDB" id="A0A8B7YTS6"/>
<keyword evidence="8" id="KW-1185">Reference proteome</keyword>
<feature type="coiled-coil region" evidence="6">
    <location>
        <begin position="22"/>
        <end position="73"/>
    </location>
</feature>
<feature type="compositionally biased region" description="Polar residues" evidence="7">
    <location>
        <begin position="391"/>
        <end position="426"/>
    </location>
</feature>
<organism evidence="8 9">
    <name type="scientific">Acanthaster planci</name>
    <name type="common">Crown-of-thorns starfish</name>
    <dbReference type="NCBI Taxonomy" id="133434"/>
    <lineage>
        <taxon>Eukaryota</taxon>
        <taxon>Metazoa</taxon>
        <taxon>Echinodermata</taxon>
        <taxon>Eleutherozoa</taxon>
        <taxon>Asterozoa</taxon>
        <taxon>Asteroidea</taxon>
        <taxon>Valvatacea</taxon>
        <taxon>Valvatida</taxon>
        <taxon>Acanthasteridae</taxon>
        <taxon>Acanthaster</taxon>
    </lineage>
</organism>
<dbReference type="InterPro" id="IPR033757">
    <property type="entry name" value="WTAP"/>
</dbReference>
<accession>A0A8B7YTS6</accession>
<dbReference type="RefSeq" id="XP_022094751.1">
    <property type="nucleotide sequence ID" value="XM_022239059.1"/>
</dbReference>
<gene>
    <name evidence="9" type="primary">LOC110981470</name>
</gene>
<feature type="region of interest" description="Disordered" evidence="7">
    <location>
        <begin position="240"/>
        <end position="770"/>
    </location>
</feature>
<comment type="subcellular location">
    <subcellularLocation>
        <location evidence="1">Nucleus</location>
    </subcellularLocation>
</comment>
<feature type="compositionally biased region" description="Polar residues" evidence="7">
    <location>
        <begin position="527"/>
        <end position="540"/>
    </location>
</feature>
<sequence>MSDDPPAKRMRLGGDGLVELTKEELIAEHKKQESDIATLLSKLDGSACGSGGQSELEERLKQQQAEASRKEKVLLMQLTRKEQELQEIATQLGETTKGSAPSAAQLRSFLLDPALNILFQRMRQQLDEKTKKLQQATDDMAAWKFTPDSQTGKRLMSKCRTLIQENQELGKQVSTGRTAQLEAELALQKKYSEELKASQDELNEFVIQLDEEVEGMQSTICALQQQLKEAKEEIAALRAKAKQTEPLTPEQPAPGRETPELQVHEQGIQPEERTPVSFQARAPESPISEPSPVPTPSSPSPSPKSPVQGLAAGDRTPSEEMSPTASAAGEGPEDQGPLSRTAEALETCPGVGEESPSGEGRTAEEASQPPTGEEHKRTTAEGEGAEPERTTWMSEQVRTFSSEDVEMQEQQQPGTVEETTADQVTSGEVKESLLRCPEQQGQWDWEQQQEGKQDQQGEPEHGQQEREEDTEEEMEVDLAKFENDSSSTESESFHMDAQHGKPAGELTSQVGVCEVPKTLAGDDSDEGFSTMTPDQGSAEPQTRPRGLDQNPTDPRNVYHSSSEPKFLVEPLGNSNDSDVGIVDSSSGQGTEGSPAESYQVVGVNNREDNATTSPQSQKVSNSTFQDQVTHSGAAPESPISGKAAQPTLFPEVKVTAKKLPHNCSLSVVDYDTGSSDDEDSTADVDSSEEPPCPENQAPPQATNHSPLDQSPESPRPTLLPGNSPSASPVNDVGKMESGVPPMKTIPSQVPSADGDSDAGVLTKPMEPRDSVCIEENGTGLVHDREQVATGTE</sequence>
<feature type="compositionally biased region" description="Low complexity" evidence="7">
    <location>
        <begin position="573"/>
        <end position="587"/>
    </location>
</feature>
<evidence type="ECO:0000256" key="5">
    <source>
        <dbReference type="ARBA" id="ARBA00023242"/>
    </source>
</evidence>
<dbReference type="GO" id="GO:0016556">
    <property type="term" value="P:mRNA modification"/>
    <property type="evidence" value="ECO:0007669"/>
    <property type="project" value="InterPro"/>
</dbReference>
<keyword evidence="6" id="KW-0175">Coiled coil</keyword>
<dbReference type="GO" id="GO:0008380">
    <property type="term" value="P:RNA splicing"/>
    <property type="evidence" value="ECO:0007669"/>
    <property type="project" value="UniProtKB-KW"/>
</dbReference>
<feature type="compositionally biased region" description="Low complexity" evidence="7">
    <location>
        <begin position="437"/>
        <end position="448"/>
    </location>
</feature>
<feature type="compositionally biased region" description="Polar residues" evidence="7">
    <location>
        <begin position="697"/>
        <end position="712"/>
    </location>
</feature>
<reference evidence="9" key="1">
    <citation type="submission" date="2025-08" db="UniProtKB">
        <authorList>
            <consortium name="RefSeq"/>
        </authorList>
    </citation>
    <scope>IDENTIFICATION</scope>
</reference>
<dbReference type="Proteomes" id="UP000694845">
    <property type="component" value="Unplaced"/>
</dbReference>
<dbReference type="GO" id="GO:0000381">
    <property type="term" value="P:regulation of alternative mRNA splicing, via spliceosome"/>
    <property type="evidence" value="ECO:0007669"/>
    <property type="project" value="InterPro"/>
</dbReference>
<evidence type="ECO:0000256" key="7">
    <source>
        <dbReference type="SAM" id="MobiDB-lite"/>
    </source>
</evidence>
<name>A0A8B7YTS6_ACAPL</name>
<dbReference type="OMA" id="MQSTICA"/>
<feature type="compositionally biased region" description="Acidic residues" evidence="7">
    <location>
        <begin position="674"/>
        <end position="688"/>
    </location>
</feature>
<dbReference type="PANTHER" id="PTHR15217">
    <property type="entry name" value="WILMS' TUMOR 1-ASSOCIATING PROTEIN"/>
    <property type="match status" value="1"/>
</dbReference>
<feature type="compositionally biased region" description="Polar residues" evidence="7">
    <location>
        <begin position="549"/>
        <end position="563"/>
    </location>
</feature>